<name>A0A5J4WT63_9EUKA</name>
<feature type="compositionally biased region" description="Low complexity" evidence="1">
    <location>
        <begin position="25"/>
        <end position="40"/>
    </location>
</feature>
<evidence type="ECO:0000313" key="2">
    <source>
        <dbReference type="EMBL" id="KAA6398254.1"/>
    </source>
</evidence>
<dbReference type="EMBL" id="SNRW01000997">
    <property type="protein sequence ID" value="KAA6398254.1"/>
    <property type="molecule type" value="Genomic_DNA"/>
</dbReference>
<feature type="region of interest" description="Disordered" evidence="1">
    <location>
        <begin position="1"/>
        <end position="70"/>
    </location>
</feature>
<proteinExistence type="predicted"/>
<protein>
    <submittedName>
        <fullName evidence="2">Uncharacterized protein</fullName>
    </submittedName>
</protein>
<sequence length="96" mass="10745">MTEEGIANQSPVAPDPLYDLYPRGQSPISSERQSQSSHQQGTSEKLTIGADALSPIMSNNAQPIQQDQKDYKQYKLKYEQNDSNRNNEDEIEDGSV</sequence>
<dbReference type="Proteomes" id="UP000324800">
    <property type="component" value="Unassembled WGS sequence"/>
</dbReference>
<evidence type="ECO:0000313" key="3">
    <source>
        <dbReference type="Proteomes" id="UP000324800"/>
    </source>
</evidence>
<comment type="caution">
    <text evidence="2">The sequence shown here is derived from an EMBL/GenBank/DDBJ whole genome shotgun (WGS) entry which is preliminary data.</text>
</comment>
<organism evidence="2 3">
    <name type="scientific">Streblomastix strix</name>
    <dbReference type="NCBI Taxonomy" id="222440"/>
    <lineage>
        <taxon>Eukaryota</taxon>
        <taxon>Metamonada</taxon>
        <taxon>Preaxostyla</taxon>
        <taxon>Oxymonadida</taxon>
        <taxon>Streblomastigidae</taxon>
        <taxon>Streblomastix</taxon>
    </lineage>
</organism>
<dbReference type="AlphaFoldDB" id="A0A5J4WT63"/>
<evidence type="ECO:0000256" key="1">
    <source>
        <dbReference type="SAM" id="MobiDB-lite"/>
    </source>
</evidence>
<accession>A0A5J4WT63</accession>
<gene>
    <name evidence="2" type="ORF">EZS28_006219</name>
</gene>
<reference evidence="2 3" key="1">
    <citation type="submission" date="2019-03" db="EMBL/GenBank/DDBJ databases">
        <title>Single cell metagenomics reveals metabolic interactions within the superorganism composed of flagellate Streblomastix strix and complex community of Bacteroidetes bacteria on its surface.</title>
        <authorList>
            <person name="Treitli S.C."/>
            <person name="Kolisko M."/>
            <person name="Husnik F."/>
            <person name="Keeling P."/>
            <person name="Hampl V."/>
        </authorList>
    </citation>
    <scope>NUCLEOTIDE SEQUENCE [LARGE SCALE GENOMIC DNA]</scope>
    <source>
        <strain evidence="2">ST1C</strain>
    </source>
</reference>